<dbReference type="SMART" id="SM00382">
    <property type="entry name" value="AAA"/>
    <property type="match status" value="1"/>
</dbReference>
<name>A0ABQ1ZX48_9BACL</name>
<dbReference type="EMBL" id="BMDD01000004">
    <property type="protein sequence ID" value="GGH81570.1"/>
    <property type="molecule type" value="Genomic_DNA"/>
</dbReference>
<dbReference type="SUPFAM" id="SSF52540">
    <property type="entry name" value="P-loop containing nucleoside triphosphate hydrolases"/>
    <property type="match status" value="1"/>
</dbReference>
<evidence type="ECO:0000256" key="3">
    <source>
        <dbReference type="ARBA" id="ARBA00022840"/>
    </source>
</evidence>
<evidence type="ECO:0000256" key="1">
    <source>
        <dbReference type="ARBA" id="ARBA00022448"/>
    </source>
</evidence>
<dbReference type="InterPro" id="IPR017871">
    <property type="entry name" value="ABC_transporter-like_CS"/>
</dbReference>
<dbReference type="Gene3D" id="3.40.50.300">
    <property type="entry name" value="P-loop containing nucleotide triphosphate hydrolases"/>
    <property type="match status" value="1"/>
</dbReference>
<organism evidence="5 6">
    <name type="scientific">Saccharibacillus endophyticus</name>
    <dbReference type="NCBI Taxonomy" id="2060666"/>
    <lineage>
        <taxon>Bacteria</taxon>
        <taxon>Bacillati</taxon>
        <taxon>Bacillota</taxon>
        <taxon>Bacilli</taxon>
        <taxon>Bacillales</taxon>
        <taxon>Paenibacillaceae</taxon>
        <taxon>Saccharibacillus</taxon>
    </lineage>
</organism>
<dbReference type="PANTHER" id="PTHR42939">
    <property type="entry name" value="ABC TRANSPORTER ATP-BINDING PROTEIN ALBC-RELATED"/>
    <property type="match status" value="1"/>
</dbReference>
<proteinExistence type="predicted"/>
<keyword evidence="3" id="KW-0067">ATP-binding</keyword>
<dbReference type="PROSITE" id="PS00211">
    <property type="entry name" value="ABC_TRANSPORTER_1"/>
    <property type="match status" value="1"/>
</dbReference>
<dbReference type="Pfam" id="PF00005">
    <property type="entry name" value="ABC_tran"/>
    <property type="match status" value="1"/>
</dbReference>
<sequence length="299" mass="34078">MENAVLEWRNVVKKRDRMTLGPVDLKLYENYVTALIGRNGSGKSTLMKLAAQLIRPDSGEMAWFGETHSGELPVEVRSRIAYVPENFIAEEDGLKMDEVAEFRASWYPEWDWQRYEELLHRFDVPGGKKLNKLSKGQRRKFEISVALATRPKLLLLDEPSSGLDPFAWKTMMNEIRRCVDEDGATVLMSTHIVEEVRRMADYLILVEKGLSLGMLEKDSLLDRGREIWIARDDELLEEMPAVVESAIESEGMVRFVTLDYAGAAALLEEAGTKPIRVRALELDEMMEHWMNGGISVDTL</sequence>
<dbReference type="Proteomes" id="UP000605427">
    <property type="component" value="Unassembled WGS sequence"/>
</dbReference>
<gene>
    <name evidence="5" type="ORF">GCM10007362_31570</name>
</gene>
<accession>A0ABQ1ZX48</accession>
<evidence type="ECO:0000313" key="6">
    <source>
        <dbReference type="Proteomes" id="UP000605427"/>
    </source>
</evidence>
<dbReference type="InterPro" id="IPR003439">
    <property type="entry name" value="ABC_transporter-like_ATP-bd"/>
</dbReference>
<comment type="caution">
    <text evidence="5">The sequence shown here is derived from an EMBL/GenBank/DDBJ whole genome shotgun (WGS) entry which is preliminary data.</text>
</comment>
<dbReference type="PANTHER" id="PTHR42939:SF1">
    <property type="entry name" value="ABC TRANSPORTER ATP-BINDING PROTEIN ALBC-RELATED"/>
    <property type="match status" value="1"/>
</dbReference>
<dbReference type="InterPro" id="IPR051782">
    <property type="entry name" value="ABC_Transporter_VariousFunc"/>
</dbReference>
<dbReference type="InterPro" id="IPR027417">
    <property type="entry name" value="P-loop_NTPase"/>
</dbReference>
<keyword evidence="6" id="KW-1185">Reference proteome</keyword>
<keyword evidence="2" id="KW-0547">Nucleotide-binding</keyword>
<reference evidence="6" key="1">
    <citation type="journal article" date="2019" name="Int. J. Syst. Evol. Microbiol.">
        <title>The Global Catalogue of Microorganisms (GCM) 10K type strain sequencing project: providing services to taxonomists for standard genome sequencing and annotation.</title>
        <authorList>
            <consortium name="The Broad Institute Genomics Platform"/>
            <consortium name="The Broad Institute Genome Sequencing Center for Infectious Disease"/>
            <person name="Wu L."/>
            <person name="Ma J."/>
        </authorList>
    </citation>
    <scope>NUCLEOTIDE SEQUENCE [LARGE SCALE GENOMIC DNA]</scope>
    <source>
        <strain evidence="6">CCM 8702</strain>
    </source>
</reference>
<dbReference type="InterPro" id="IPR003593">
    <property type="entry name" value="AAA+_ATPase"/>
</dbReference>
<evidence type="ECO:0000313" key="5">
    <source>
        <dbReference type="EMBL" id="GGH81570.1"/>
    </source>
</evidence>
<evidence type="ECO:0000259" key="4">
    <source>
        <dbReference type="PROSITE" id="PS50893"/>
    </source>
</evidence>
<keyword evidence="1" id="KW-0813">Transport</keyword>
<feature type="domain" description="ABC transporter" evidence="4">
    <location>
        <begin position="6"/>
        <end position="233"/>
    </location>
</feature>
<dbReference type="PROSITE" id="PS50893">
    <property type="entry name" value="ABC_TRANSPORTER_2"/>
    <property type="match status" value="1"/>
</dbReference>
<dbReference type="CDD" id="cd03230">
    <property type="entry name" value="ABC_DR_subfamily_A"/>
    <property type="match status" value="1"/>
</dbReference>
<dbReference type="RefSeq" id="WP_172245251.1">
    <property type="nucleotide sequence ID" value="NZ_BMDD01000004.1"/>
</dbReference>
<evidence type="ECO:0000256" key="2">
    <source>
        <dbReference type="ARBA" id="ARBA00022741"/>
    </source>
</evidence>
<protein>
    <recommendedName>
        <fullName evidence="4">ABC transporter domain-containing protein</fullName>
    </recommendedName>
</protein>